<organism evidence="2 3">
    <name type="scientific">Pseudoneobacillus rhizosphaerae</name>
    <dbReference type="NCBI Taxonomy" id="2880968"/>
    <lineage>
        <taxon>Bacteria</taxon>
        <taxon>Bacillati</taxon>
        <taxon>Bacillota</taxon>
        <taxon>Bacilli</taxon>
        <taxon>Bacillales</taxon>
        <taxon>Bacillaceae</taxon>
        <taxon>Pseudoneobacillus</taxon>
    </lineage>
</organism>
<evidence type="ECO:0000313" key="2">
    <source>
        <dbReference type="EMBL" id="CAG9608025.1"/>
    </source>
</evidence>
<dbReference type="RefSeq" id="WP_230496279.1">
    <property type="nucleotide sequence ID" value="NZ_CAKJTG010000008.1"/>
</dbReference>
<feature type="domain" description="Nucleotide modification associated" evidence="1">
    <location>
        <begin position="40"/>
        <end position="104"/>
    </location>
</feature>
<protein>
    <recommendedName>
        <fullName evidence="1">Nucleotide modification associated domain-containing protein</fullName>
    </recommendedName>
</protein>
<dbReference type="InterPro" id="IPR011630">
    <property type="entry name" value="DUF1599"/>
</dbReference>
<dbReference type="AlphaFoldDB" id="A0A9C7LB09"/>
<dbReference type="EMBL" id="CAKJTG010000008">
    <property type="protein sequence ID" value="CAG9608025.1"/>
    <property type="molecule type" value="Genomic_DNA"/>
</dbReference>
<comment type="caution">
    <text evidence="2">The sequence shown here is derived from an EMBL/GenBank/DDBJ whole genome shotgun (WGS) entry which is preliminary data.</text>
</comment>
<name>A0A9C7LB09_9BACI</name>
<sequence>MGNLYKANEMETIEPLEFKMTKTDKHLEICRQLNNIYKQKNADYGDSFGQQYQEYGIISSAIRLEDKMKRFKQLIKNEAQVKDESIEDTLLDMANYAIMTVIEMRNK</sequence>
<proteinExistence type="predicted"/>
<dbReference type="Pfam" id="PF07659">
    <property type="entry name" value="DUF1599"/>
    <property type="match status" value="1"/>
</dbReference>
<evidence type="ECO:0000259" key="1">
    <source>
        <dbReference type="Pfam" id="PF07659"/>
    </source>
</evidence>
<evidence type="ECO:0000313" key="3">
    <source>
        <dbReference type="Proteomes" id="UP000789845"/>
    </source>
</evidence>
<reference evidence="2" key="1">
    <citation type="submission" date="2021-10" db="EMBL/GenBank/DDBJ databases">
        <authorList>
            <person name="Criscuolo A."/>
        </authorList>
    </citation>
    <scope>NUCLEOTIDE SEQUENCE</scope>
    <source>
        <strain evidence="2">CIP111885</strain>
    </source>
</reference>
<keyword evidence="3" id="KW-1185">Reference proteome</keyword>
<gene>
    <name evidence="2" type="ORF">NEOCIP111885_01717</name>
</gene>
<accession>A0A9C7LB09</accession>
<dbReference type="Proteomes" id="UP000789845">
    <property type="component" value="Unassembled WGS sequence"/>
</dbReference>